<evidence type="ECO:0000313" key="1">
    <source>
        <dbReference type="EMBL" id="GIY79518.1"/>
    </source>
</evidence>
<dbReference type="Proteomes" id="UP001054837">
    <property type="component" value="Unassembled WGS sequence"/>
</dbReference>
<dbReference type="EMBL" id="BPLQ01014419">
    <property type="protein sequence ID" value="GIY79518.1"/>
    <property type="molecule type" value="Genomic_DNA"/>
</dbReference>
<accession>A0AAV4WD34</accession>
<protein>
    <submittedName>
        <fullName evidence="1">Uncharacterized protein</fullName>
    </submittedName>
</protein>
<keyword evidence="2" id="KW-1185">Reference proteome</keyword>
<reference evidence="1 2" key="1">
    <citation type="submission" date="2021-06" db="EMBL/GenBank/DDBJ databases">
        <title>Caerostris darwini draft genome.</title>
        <authorList>
            <person name="Kono N."/>
            <person name="Arakawa K."/>
        </authorList>
    </citation>
    <scope>NUCLEOTIDE SEQUENCE [LARGE SCALE GENOMIC DNA]</scope>
</reference>
<gene>
    <name evidence="1" type="ORF">CDAR_304081</name>
</gene>
<name>A0AAV4WD34_9ARAC</name>
<proteinExistence type="predicted"/>
<evidence type="ECO:0000313" key="2">
    <source>
        <dbReference type="Proteomes" id="UP001054837"/>
    </source>
</evidence>
<organism evidence="1 2">
    <name type="scientific">Caerostris darwini</name>
    <dbReference type="NCBI Taxonomy" id="1538125"/>
    <lineage>
        <taxon>Eukaryota</taxon>
        <taxon>Metazoa</taxon>
        <taxon>Ecdysozoa</taxon>
        <taxon>Arthropoda</taxon>
        <taxon>Chelicerata</taxon>
        <taxon>Arachnida</taxon>
        <taxon>Araneae</taxon>
        <taxon>Araneomorphae</taxon>
        <taxon>Entelegynae</taxon>
        <taxon>Araneoidea</taxon>
        <taxon>Araneidae</taxon>
        <taxon>Caerostris</taxon>
    </lineage>
</organism>
<comment type="caution">
    <text evidence="1">The sequence shown here is derived from an EMBL/GenBank/DDBJ whole genome shotgun (WGS) entry which is preliminary data.</text>
</comment>
<sequence>MATYSIHAKIASVSHKMVKPHNFLGGPSTSVDNWPYACRKEEGFQEKEPWSIASWTPQEVIFGTRLLSTWSSAINALEIRGLDHNFVHLPLLLWHELDLKCWN</sequence>
<dbReference type="AlphaFoldDB" id="A0AAV4WD34"/>